<comment type="function">
    <text evidence="2 10">Forms oxaloacetate, a four-carbon dicarboxylic acid source for the tricarboxylic acid cycle.</text>
</comment>
<feature type="active site" evidence="10 11">
    <location>
        <position position="149"/>
    </location>
</feature>
<evidence type="ECO:0000256" key="8">
    <source>
        <dbReference type="ARBA" id="ARBA00023300"/>
    </source>
</evidence>
<comment type="similarity">
    <text evidence="3 10">Belongs to the PEPCase type 1 family.</text>
</comment>
<evidence type="ECO:0000256" key="4">
    <source>
        <dbReference type="ARBA" id="ARBA00012305"/>
    </source>
</evidence>
<dbReference type="InterPro" id="IPR015813">
    <property type="entry name" value="Pyrv/PenolPyrv_kinase-like_dom"/>
</dbReference>
<dbReference type="NCBIfam" id="NF000584">
    <property type="entry name" value="PRK00009.1"/>
    <property type="match status" value="1"/>
</dbReference>
<evidence type="ECO:0000256" key="10">
    <source>
        <dbReference type="HAMAP-Rule" id="MF_00595"/>
    </source>
</evidence>
<feature type="active site" evidence="10 12">
    <location>
        <position position="594"/>
    </location>
</feature>
<dbReference type="RefSeq" id="WP_013396536.1">
    <property type="nucleotide sequence ID" value="NC_014640.1"/>
</dbReference>
<evidence type="ECO:0000256" key="9">
    <source>
        <dbReference type="ARBA" id="ARBA00048995"/>
    </source>
</evidence>
<dbReference type="HAMAP" id="MF_00595">
    <property type="entry name" value="PEPcase_type1"/>
    <property type="match status" value="1"/>
</dbReference>
<evidence type="ECO:0000313" key="14">
    <source>
        <dbReference type="Proteomes" id="UP000006876"/>
    </source>
</evidence>
<dbReference type="Pfam" id="PF00311">
    <property type="entry name" value="PEPcase"/>
    <property type="match status" value="1"/>
</dbReference>
<evidence type="ECO:0000256" key="5">
    <source>
        <dbReference type="ARBA" id="ARBA00022419"/>
    </source>
</evidence>
<dbReference type="OrthoDB" id="9768133at2"/>
<dbReference type="PATRIC" id="fig|762376.5.peg.5955"/>
<reference evidence="13 14" key="1">
    <citation type="journal article" date="2011" name="J. Bacteriol.">
        <title>Complete genome sequence of the haloaromatic acid-degrading bacterium Achromobacter xylosoxidans A8.</title>
        <authorList>
            <person name="Strnad H."/>
            <person name="Ridl J."/>
            <person name="Paces J."/>
            <person name="Kolar M."/>
            <person name="Vlcek C."/>
            <person name="Paces V."/>
        </authorList>
    </citation>
    <scope>NUCLEOTIDE SEQUENCE [LARGE SCALE GENOMIC DNA]</scope>
    <source>
        <strain evidence="13 14">A8</strain>
    </source>
</reference>
<keyword evidence="6 10" id="KW-0460">Magnesium</keyword>
<evidence type="ECO:0000256" key="11">
    <source>
        <dbReference type="PROSITE-ProRule" id="PRU10111"/>
    </source>
</evidence>
<evidence type="ECO:0000256" key="2">
    <source>
        <dbReference type="ARBA" id="ARBA00003670"/>
    </source>
</evidence>
<comment type="catalytic activity">
    <reaction evidence="9 10">
        <text>oxaloacetate + phosphate = phosphoenolpyruvate + hydrogencarbonate</text>
        <dbReference type="Rhea" id="RHEA:28370"/>
        <dbReference type="ChEBI" id="CHEBI:16452"/>
        <dbReference type="ChEBI" id="CHEBI:17544"/>
        <dbReference type="ChEBI" id="CHEBI:43474"/>
        <dbReference type="ChEBI" id="CHEBI:58702"/>
        <dbReference type="EC" id="4.1.1.31"/>
    </reaction>
</comment>
<evidence type="ECO:0000256" key="12">
    <source>
        <dbReference type="PROSITE-ProRule" id="PRU10112"/>
    </source>
</evidence>
<dbReference type="EMBL" id="CP002287">
    <property type="protein sequence ID" value="ADP19239.1"/>
    <property type="molecule type" value="Genomic_DNA"/>
</dbReference>
<dbReference type="PROSITE" id="PS00781">
    <property type="entry name" value="PEPCASE_1"/>
    <property type="match status" value="1"/>
</dbReference>
<evidence type="ECO:0000256" key="7">
    <source>
        <dbReference type="ARBA" id="ARBA00023239"/>
    </source>
</evidence>
<dbReference type="InterPro" id="IPR033129">
    <property type="entry name" value="PEPCASE_His_AS"/>
</dbReference>
<dbReference type="STRING" id="762376.AXYL_05943"/>
<dbReference type="KEGG" id="axy:AXYL_05943"/>
<evidence type="ECO:0000256" key="1">
    <source>
        <dbReference type="ARBA" id="ARBA00001946"/>
    </source>
</evidence>
<dbReference type="AlphaFoldDB" id="E3HJK7"/>
<dbReference type="PROSITE" id="PS00393">
    <property type="entry name" value="PEPCASE_2"/>
    <property type="match status" value="1"/>
</dbReference>
<keyword evidence="7 10" id="KW-0456">Lyase</keyword>
<dbReference type="EC" id="4.1.1.31" evidence="4 10"/>
<dbReference type="PANTHER" id="PTHR30523">
    <property type="entry name" value="PHOSPHOENOLPYRUVATE CARBOXYLASE"/>
    <property type="match status" value="1"/>
</dbReference>
<gene>
    <name evidence="10 13" type="primary">ppc</name>
    <name evidence="13" type="ordered locus">AXYL_05943</name>
</gene>
<dbReference type="Proteomes" id="UP000006876">
    <property type="component" value="Chromosome"/>
</dbReference>
<comment type="cofactor">
    <cofactor evidence="1 10">
        <name>Mg(2+)</name>
        <dbReference type="ChEBI" id="CHEBI:18420"/>
    </cofactor>
</comment>
<dbReference type="GO" id="GO:0006107">
    <property type="term" value="P:oxaloacetate metabolic process"/>
    <property type="evidence" value="ECO:0007669"/>
    <property type="project" value="UniProtKB-UniRule"/>
</dbReference>
<keyword evidence="13" id="KW-0670">Pyruvate</keyword>
<dbReference type="GO" id="GO:0008964">
    <property type="term" value="F:phosphoenolpyruvate carboxylase activity"/>
    <property type="evidence" value="ECO:0007669"/>
    <property type="project" value="UniProtKB-UniRule"/>
</dbReference>
<organism evidence="13 14">
    <name type="scientific">Achromobacter xylosoxidans (strain A8)</name>
    <dbReference type="NCBI Taxonomy" id="762376"/>
    <lineage>
        <taxon>Bacteria</taxon>
        <taxon>Pseudomonadati</taxon>
        <taxon>Pseudomonadota</taxon>
        <taxon>Betaproteobacteria</taxon>
        <taxon>Burkholderiales</taxon>
        <taxon>Alcaligenaceae</taxon>
        <taxon>Achromobacter</taxon>
    </lineage>
</organism>
<dbReference type="InterPro" id="IPR022805">
    <property type="entry name" value="PEP_COase_bac/pln-type"/>
</dbReference>
<dbReference type="InterPro" id="IPR021135">
    <property type="entry name" value="PEP_COase"/>
</dbReference>
<evidence type="ECO:0000256" key="3">
    <source>
        <dbReference type="ARBA" id="ARBA00008346"/>
    </source>
</evidence>
<dbReference type="GO" id="GO:0006099">
    <property type="term" value="P:tricarboxylic acid cycle"/>
    <property type="evidence" value="ECO:0007669"/>
    <property type="project" value="InterPro"/>
</dbReference>
<dbReference type="GO" id="GO:0005829">
    <property type="term" value="C:cytosol"/>
    <property type="evidence" value="ECO:0007669"/>
    <property type="project" value="TreeGrafter"/>
</dbReference>
<dbReference type="GO" id="GO:0015977">
    <property type="term" value="P:carbon fixation"/>
    <property type="evidence" value="ECO:0007669"/>
    <property type="project" value="UniProtKB-UniRule"/>
</dbReference>
<protein>
    <recommendedName>
        <fullName evidence="5 10">Phosphoenolpyruvate carboxylase</fullName>
        <shortName evidence="10">PEPC</shortName>
        <shortName evidence="10">PEPCase</shortName>
        <ecNumber evidence="4 10">4.1.1.31</ecNumber>
    </recommendedName>
</protein>
<name>E3HJK7_ACHXA</name>
<sequence length="949" mass="104798">MNAMRPQSDSAEPLRHDIRLLGRLLGTVIEECEGKRVFDTIETLRRTAVKFRREGNDADGKLLEQRVKRLQGSDPNSVARAFSYFLHLSNIAEDRDQNRRQRARAIASDAPERGSLREAVQTLGRQGVGVARIRRLLAEACVMPVLTAHPTEVQRKSTLDVHREIAAALIQREGTLTPDELADLDASLLGRVATLWQTRMLRYTRLTVADEIENALSYYRSTFLQVIPRVYGDLSKLLTRESAKPFAAPPAPLEPFLRMGSWIGGDRDGNPNVDASTLERALLRQATVLFEHYLQEVHALGAELSVTTLLIGVDAELLALAEASGDDSPHRRDEPYRRALVGVYARLAATAQRLTGQNLARRSTVAASAYERPEELSADLAVIAASLAAHHGAPIGKLRLAGLQQAVEVFGFHLATVDLRQSSDVHERALAELFALAGTQRNGKPLDYLALTEEERVELLRAELAQARPLASPWIAYSEDTTRELAVLRAAAAGRARYGKQAVRQTIVSHTETLSDLLEVMVLQKEAGLIAPAGQDIQPEDGLMVVPLFETIPDLERGADIMAAWLDLPEIRQRVKLAQNGAQEVMLGYSDSNKDGGFLTSNWSLYQAERALVDVFSARNVRLRLFHGRGGSVGRGGGSSFDAILAQPPGTVAGQIRLTEQGEVIQSKYKDAEVGRWHLELLVAAVLESSLAPRAEATSAEDAHMAQHGPAMSFMSETAQRTYRGLVYDTPRFADYFFAATPISEIAGLNIGSRPASRKKGQHIEDLRAIPWGFSWAQCRLMLTGWYGMGSAIEAYLETGAPDAPRSRRGRLAQLREMARDWPAFRTLLSNMEMVLAKSDLAIAARYAQLVPQRGLRERIFGAISAEHGRTLAMLKLLTQRELLADNPTLQASLRERFAYIDPLNYLQIDLIRRHRAAQKHPEAEVDKRVQRAIHLTINGIAAGLRNSG</sequence>
<proteinExistence type="inferred from homology"/>
<dbReference type="PRINTS" id="PR00150">
    <property type="entry name" value="PEPCARBXLASE"/>
</dbReference>
<dbReference type="SUPFAM" id="SSF51621">
    <property type="entry name" value="Phosphoenolpyruvate/pyruvate domain"/>
    <property type="match status" value="1"/>
</dbReference>
<dbReference type="GO" id="GO:0000287">
    <property type="term" value="F:magnesium ion binding"/>
    <property type="evidence" value="ECO:0007669"/>
    <property type="project" value="UniProtKB-UniRule"/>
</dbReference>
<keyword evidence="8 10" id="KW-0120">Carbon dioxide fixation</keyword>
<dbReference type="Gene3D" id="1.20.1440.90">
    <property type="entry name" value="Phosphoenolpyruvate/pyruvate domain"/>
    <property type="match status" value="1"/>
</dbReference>
<dbReference type="InterPro" id="IPR018129">
    <property type="entry name" value="PEP_COase_Lys_AS"/>
</dbReference>
<dbReference type="HOGENOM" id="CLU_006557_2_0_4"/>
<dbReference type="PANTHER" id="PTHR30523:SF6">
    <property type="entry name" value="PHOSPHOENOLPYRUVATE CARBOXYLASE"/>
    <property type="match status" value="1"/>
</dbReference>
<accession>E3HJK7</accession>
<comment type="subunit">
    <text evidence="10">Homotetramer.</text>
</comment>
<evidence type="ECO:0000313" key="13">
    <source>
        <dbReference type="EMBL" id="ADP19239.1"/>
    </source>
</evidence>
<evidence type="ECO:0000256" key="6">
    <source>
        <dbReference type="ARBA" id="ARBA00022842"/>
    </source>
</evidence>
<dbReference type="eggNOG" id="COG2352">
    <property type="taxonomic scope" value="Bacteria"/>
</dbReference>